<proteinExistence type="predicted"/>
<dbReference type="CDD" id="cd09872">
    <property type="entry name" value="PIN_Sll0205-like"/>
    <property type="match status" value="1"/>
</dbReference>
<dbReference type="Gene3D" id="3.40.50.1010">
    <property type="entry name" value="5'-nuclease"/>
    <property type="match status" value="1"/>
</dbReference>
<organism evidence="2 3">
    <name type="scientific">Sorangium cellulosum</name>
    <name type="common">Polyangium cellulosum</name>
    <dbReference type="NCBI Taxonomy" id="56"/>
    <lineage>
        <taxon>Bacteria</taxon>
        <taxon>Pseudomonadati</taxon>
        <taxon>Myxococcota</taxon>
        <taxon>Polyangia</taxon>
        <taxon>Polyangiales</taxon>
        <taxon>Polyangiaceae</taxon>
        <taxon>Sorangium</taxon>
    </lineage>
</organism>
<dbReference type="EMBL" id="JEME01003074">
    <property type="protein sequence ID" value="KYG02466.1"/>
    <property type="molecule type" value="Genomic_DNA"/>
</dbReference>
<protein>
    <recommendedName>
        <fullName evidence="1">PIN domain-containing protein</fullName>
    </recommendedName>
</protein>
<evidence type="ECO:0000313" key="2">
    <source>
        <dbReference type="EMBL" id="KYG02466.1"/>
    </source>
</evidence>
<dbReference type="PANTHER" id="PTHR36173:SF2">
    <property type="entry name" value="RIBONUCLEASE VAPC16"/>
    <property type="match status" value="1"/>
</dbReference>
<dbReference type="InterPro" id="IPR052919">
    <property type="entry name" value="TA_system_RNase"/>
</dbReference>
<dbReference type="PANTHER" id="PTHR36173">
    <property type="entry name" value="RIBONUCLEASE VAPC16-RELATED"/>
    <property type="match status" value="1"/>
</dbReference>
<dbReference type="InterPro" id="IPR002716">
    <property type="entry name" value="PIN_dom"/>
</dbReference>
<name>A0A150TCW4_SORCE</name>
<reference evidence="2 3" key="1">
    <citation type="submission" date="2014-02" db="EMBL/GenBank/DDBJ databases">
        <title>The small core and large imbalanced accessory genome model reveals a collaborative survival strategy of Sorangium cellulosum strains in nature.</title>
        <authorList>
            <person name="Han K."/>
            <person name="Peng R."/>
            <person name="Blom J."/>
            <person name="Li Y.-Z."/>
        </authorList>
    </citation>
    <scope>NUCLEOTIDE SEQUENCE [LARGE SCALE GENOMIC DNA]</scope>
    <source>
        <strain evidence="2 3">So0007-03</strain>
    </source>
</reference>
<dbReference type="AlphaFoldDB" id="A0A150TCW4"/>
<comment type="caution">
    <text evidence="2">The sequence shown here is derived from an EMBL/GenBank/DDBJ whole genome shotgun (WGS) entry which is preliminary data.</text>
</comment>
<dbReference type="SUPFAM" id="SSF88723">
    <property type="entry name" value="PIN domain-like"/>
    <property type="match status" value="1"/>
</dbReference>
<dbReference type="Proteomes" id="UP000075502">
    <property type="component" value="Unassembled WGS sequence"/>
</dbReference>
<feature type="domain" description="PIN" evidence="1">
    <location>
        <begin position="4"/>
        <end position="115"/>
    </location>
</feature>
<evidence type="ECO:0000313" key="3">
    <source>
        <dbReference type="Proteomes" id="UP000075502"/>
    </source>
</evidence>
<dbReference type="Pfam" id="PF01850">
    <property type="entry name" value="PIN"/>
    <property type="match status" value="1"/>
</dbReference>
<dbReference type="InterPro" id="IPR041705">
    <property type="entry name" value="PIN_Sll0205"/>
</dbReference>
<sequence>MKLLLDTHVWLWFVSGETALPRAFDAAIRATENVVMLSVVSAWEVSIKTALGKLQVGGPLDEFLDSAVLHFDMLDVSMRHVRTLATLPLRHRDPFDRMLIAQAKADELTILTVDPLVRAYDVACLPEIP</sequence>
<accession>A0A150TCW4</accession>
<dbReference type="InterPro" id="IPR029060">
    <property type="entry name" value="PIN-like_dom_sf"/>
</dbReference>
<evidence type="ECO:0000259" key="1">
    <source>
        <dbReference type="Pfam" id="PF01850"/>
    </source>
</evidence>
<gene>
    <name evidence="2" type="ORF">BE21_54975</name>
</gene>